<comment type="caution">
    <text evidence="2">The sequence shown here is derived from an EMBL/GenBank/DDBJ whole genome shotgun (WGS) entry which is preliminary data.</text>
</comment>
<name>A0ABT6NDF7_9FIRM</name>
<evidence type="ECO:0000313" key="2">
    <source>
        <dbReference type="EMBL" id="MDH8678455.1"/>
    </source>
</evidence>
<reference evidence="2 3" key="1">
    <citation type="submission" date="2023-04" db="EMBL/GenBank/DDBJ databases">
        <title>Fusibacter bizertensis strain WBS, isolated from littoral bottom sediments of the Arctic seas - biochemical and genomic analysis.</title>
        <authorList>
            <person name="Brioukhanov A.L."/>
        </authorList>
    </citation>
    <scope>NUCLEOTIDE SEQUENCE [LARGE SCALE GENOMIC DNA]</scope>
    <source>
        <strain evidence="2 3">WBS</strain>
    </source>
</reference>
<dbReference type="EMBL" id="JARYZI010000006">
    <property type="protein sequence ID" value="MDH8678455.1"/>
    <property type="molecule type" value="Genomic_DNA"/>
</dbReference>
<dbReference type="RefSeq" id="WP_281094304.1">
    <property type="nucleotide sequence ID" value="NZ_JARYZI010000006.1"/>
</dbReference>
<proteinExistence type="predicted"/>
<keyword evidence="1" id="KW-0812">Transmembrane</keyword>
<gene>
    <name evidence="2" type="ORF">QE109_09880</name>
</gene>
<evidence type="ECO:0008006" key="4">
    <source>
        <dbReference type="Google" id="ProtNLM"/>
    </source>
</evidence>
<keyword evidence="3" id="KW-1185">Reference proteome</keyword>
<feature type="transmembrane region" description="Helical" evidence="1">
    <location>
        <begin position="52"/>
        <end position="74"/>
    </location>
</feature>
<evidence type="ECO:0000313" key="3">
    <source>
        <dbReference type="Proteomes" id="UP001158045"/>
    </source>
</evidence>
<accession>A0ABT6NDF7</accession>
<protein>
    <recommendedName>
        <fullName evidence="4">DUF4179 domain-containing protein</fullName>
    </recommendedName>
</protein>
<sequence>MKNKDKKIEILLKNALSSNAMPDSDLLQDLRLKLASKENPNKKPGLRHTFRISFVTIMLFVILSGSAFAAWQYLSSEEVADKFDFPLLAEAFTSDNAIIINETQQKNGFTVSLLGLISGNQLTNLDKTLDTLKTYAVVAIKMDSENFPALNDMAFNNYSFFISPLINGQKPWLYNIASMNGGYNEIVSDGILYHLIECDELEIFADRGLSLVVISSVFYDINAFDYDQTTGLVIPNENYNGLNLIFDLPISTERSDHEKAQIYLDNLWNKDSTPMEDLSNSTDNPLDFLDEYHDSIEEITVTRVTKSEDYQSIMDIKFIELEEMVEDGLYLQKKLSQDKIDFEKNLERISQGAILIFTEYNDGSFSVDIREPSN</sequence>
<organism evidence="2 3">
    <name type="scientific">Fusibacter bizertensis</name>
    <dbReference type="NCBI Taxonomy" id="1488331"/>
    <lineage>
        <taxon>Bacteria</taxon>
        <taxon>Bacillati</taxon>
        <taxon>Bacillota</taxon>
        <taxon>Clostridia</taxon>
        <taxon>Eubacteriales</taxon>
        <taxon>Eubacteriales Family XII. Incertae Sedis</taxon>
        <taxon>Fusibacter</taxon>
    </lineage>
</organism>
<dbReference type="Proteomes" id="UP001158045">
    <property type="component" value="Unassembled WGS sequence"/>
</dbReference>
<keyword evidence="1" id="KW-0472">Membrane</keyword>
<evidence type="ECO:0000256" key="1">
    <source>
        <dbReference type="SAM" id="Phobius"/>
    </source>
</evidence>
<keyword evidence="1" id="KW-1133">Transmembrane helix</keyword>